<organism evidence="1">
    <name type="scientific">Streptantibioticus silvisoli</name>
    <dbReference type="NCBI Taxonomy" id="2705255"/>
    <lineage>
        <taxon>Bacteria</taxon>
        <taxon>Bacillati</taxon>
        <taxon>Actinomycetota</taxon>
        <taxon>Actinomycetes</taxon>
        <taxon>Kitasatosporales</taxon>
        <taxon>Streptomycetaceae</taxon>
        <taxon>Streptantibioticus</taxon>
    </lineage>
</organism>
<reference evidence="1" key="1">
    <citation type="submission" date="2023-05" db="EMBL/GenBank/DDBJ databases">
        <title>Streptantibioticus silvisoli sp. nov., acidotolerant actinomycetes 1 from pine litter.</title>
        <authorList>
            <person name="Swiecimska M."/>
            <person name="Golinska P."/>
            <person name="Sangal V."/>
            <person name="Wachnowicz B."/>
            <person name="Goodfellow M."/>
        </authorList>
    </citation>
    <scope>NUCLEOTIDE SEQUENCE</scope>
    <source>
        <strain evidence="1">SL13</strain>
    </source>
</reference>
<comment type="caution">
    <text evidence="1">The sequence shown here is derived from an EMBL/GenBank/DDBJ whole genome shotgun (WGS) entry which is preliminary data.</text>
</comment>
<proteinExistence type="predicted"/>
<sequence length="137" mass="14443">MSEIRRGGLHRHTHRPRFFALALAALRYGYCLFPLYPPLFRSGTGSALQTDLKAAPHVTATQTPVDTPVPLPCPTATERALCAGGGSCIVPVAARAGYLAFATSGTTGEPQAVPRARPSLPYRGVAVNPRVRGGSHP</sequence>
<dbReference type="AlphaFoldDB" id="A0AA90H1F8"/>
<dbReference type="EMBL" id="JABXJJ020000030">
    <property type="protein sequence ID" value="MDI5972288.1"/>
    <property type="molecule type" value="Genomic_DNA"/>
</dbReference>
<gene>
    <name evidence="1" type="ORF">POF50_023615</name>
</gene>
<protein>
    <submittedName>
        <fullName evidence="1">Uncharacterized protein</fullName>
    </submittedName>
</protein>
<accession>A0AA90H1F8</accession>
<dbReference type="RefSeq" id="WP_271312318.1">
    <property type="nucleotide sequence ID" value="NZ_JABXJJ020000030.1"/>
</dbReference>
<dbReference type="SUPFAM" id="SSF56801">
    <property type="entry name" value="Acetyl-CoA synthetase-like"/>
    <property type="match status" value="1"/>
</dbReference>
<evidence type="ECO:0000313" key="1">
    <source>
        <dbReference type="EMBL" id="MDI5972288.1"/>
    </source>
</evidence>
<name>A0AA90H1F8_9ACTN</name>